<dbReference type="NCBIfam" id="NF006569">
    <property type="entry name" value="PRK09082.1"/>
    <property type="match status" value="1"/>
</dbReference>
<dbReference type="Gene3D" id="3.40.640.10">
    <property type="entry name" value="Type I PLP-dependent aspartate aminotransferase-like (Major domain)"/>
    <property type="match status" value="1"/>
</dbReference>
<dbReference type="FunFam" id="3.40.640.10:FF:000033">
    <property type="entry name" value="Aspartate aminotransferase"/>
    <property type="match status" value="1"/>
</dbReference>
<keyword evidence="3 7" id="KW-0032">Aminotransferase</keyword>
<gene>
    <name evidence="7" type="ORF">EVA69_01395</name>
</gene>
<reference evidence="7 8" key="1">
    <citation type="submission" date="2019-02" db="EMBL/GenBank/DDBJ databases">
        <title>Prokaryotic population dynamics and viral predation in marine succession experiment using metagenomics: the confinement effect.</title>
        <authorList>
            <person name="Haro-Moreno J.M."/>
            <person name="Rodriguez-Valera F."/>
            <person name="Lopez-Perez M."/>
        </authorList>
    </citation>
    <scope>NUCLEOTIDE SEQUENCE [LARGE SCALE GENOMIC DNA]</scope>
    <source>
        <strain evidence="7">MED-G158</strain>
    </source>
</reference>
<comment type="cofactor">
    <cofactor evidence="1">
        <name>pyridoxal 5'-phosphate</name>
        <dbReference type="ChEBI" id="CHEBI:597326"/>
    </cofactor>
</comment>
<dbReference type="SUPFAM" id="SSF53383">
    <property type="entry name" value="PLP-dependent transferases"/>
    <property type="match status" value="1"/>
</dbReference>
<dbReference type="Proteomes" id="UP000320404">
    <property type="component" value="Unassembled WGS sequence"/>
</dbReference>
<evidence type="ECO:0000256" key="4">
    <source>
        <dbReference type="ARBA" id="ARBA00022679"/>
    </source>
</evidence>
<dbReference type="PANTHER" id="PTHR43807">
    <property type="entry name" value="FI04487P"/>
    <property type="match status" value="1"/>
</dbReference>
<dbReference type="GO" id="GO:0016212">
    <property type="term" value="F:kynurenine-oxoglutarate transaminase activity"/>
    <property type="evidence" value="ECO:0007669"/>
    <property type="project" value="TreeGrafter"/>
</dbReference>
<dbReference type="Pfam" id="PF00155">
    <property type="entry name" value="Aminotran_1_2"/>
    <property type="match status" value="1"/>
</dbReference>
<evidence type="ECO:0000256" key="1">
    <source>
        <dbReference type="ARBA" id="ARBA00001933"/>
    </source>
</evidence>
<evidence type="ECO:0000259" key="6">
    <source>
        <dbReference type="Pfam" id="PF00155"/>
    </source>
</evidence>
<keyword evidence="5" id="KW-0663">Pyridoxal phosphate</keyword>
<evidence type="ECO:0000313" key="8">
    <source>
        <dbReference type="Proteomes" id="UP000320404"/>
    </source>
</evidence>
<evidence type="ECO:0000313" key="7">
    <source>
        <dbReference type="EMBL" id="RZO77894.1"/>
    </source>
</evidence>
<dbReference type="PANTHER" id="PTHR43807:SF20">
    <property type="entry name" value="FI04487P"/>
    <property type="match status" value="1"/>
</dbReference>
<dbReference type="GO" id="GO:0005737">
    <property type="term" value="C:cytoplasm"/>
    <property type="evidence" value="ECO:0007669"/>
    <property type="project" value="TreeGrafter"/>
</dbReference>
<sequence length="381" mass="42955">MNLQSKLPDVGTTIFTVMSKMAQDYGSINLSQGFPDFDCPDRLKELVAFYINDKKNQYPPMAGIPLLRQEISNKINSLYGFDANPETEVTVTSGATEALFDAVQATVHQGDEVIIFDPAYDSYEPAILMAGGIPVRLPLRLSDYGIDWNRAADAITSRTRLIIINTPHNPCGVTLNRSDLDALAELVAETDILILSDEVYEHMVFDGEKHVSVLSHPSLKERSFAVFSFGKTYHATGWKLAYCVARPELMVEFRKIHQFVTFTTTSFLQYAIADFMAECPQHATELSDFYQAKRDDFCRLIQDSRFRFTPSKGTYFQLVDYSEISDQPDMDFVAELTRDKGVAAIPLAPFYRQAPDSRIIRFCFCKDDSTLERAAEILCAL</sequence>
<dbReference type="Gene3D" id="3.90.1150.10">
    <property type="entry name" value="Aspartate Aminotransferase, domain 1"/>
    <property type="match status" value="1"/>
</dbReference>
<dbReference type="InterPro" id="IPR015424">
    <property type="entry name" value="PyrdxlP-dep_Trfase"/>
</dbReference>
<dbReference type="CDD" id="cd00609">
    <property type="entry name" value="AAT_like"/>
    <property type="match status" value="1"/>
</dbReference>
<evidence type="ECO:0000256" key="2">
    <source>
        <dbReference type="ARBA" id="ARBA00007441"/>
    </source>
</evidence>
<name>A0A520S635_9GAMM</name>
<dbReference type="AlphaFoldDB" id="A0A520S635"/>
<evidence type="ECO:0000256" key="3">
    <source>
        <dbReference type="ARBA" id="ARBA00022576"/>
    </source>
</evidence>
<evidence type="ECO:0000256" key="5">
    <source>
        <dbReference type="ARBA" id="ARBA00022898"/>
    </source>
</evidence>
<comment type="similarity">
    <text evidence="2">Belongs to the class-I pyridoxal-phosphate-dependent aminotransferase family.</text>
</comment>
<keyword evidence="4 7" id="KW-0808">Transferase</keyword>
<comment type="caution">
    <text evidence="7">The sequence shown here is derived from an EMBL/GenBank/DDBJ whole genome shotgun (WGS) entry which is preliminary data.</text>
</comment>
<organism evidence="7 8">
    <name type="scientific">OM182 bacterium</name>
    <dbReference type="NCBI Taxonomy" id="2510334"/>
    <lineage>
        <taxon>Bacteria</taxon>
        <taxon>Pseudomonadati</taxon>
        <taxon>Pseudomonadota</taxon>
        <taxon>Gammaproteobacteria</taxon>
        <taxon>OMG group</taxon>
        <taxon>OM182 clade</taxon>
    </lineage>
</organism>
<dbReference type="InterPro" id="IPR051326">
    <property type="entry name" value="Kynurenine-oxoglutarate_AT"/>
</dbReference>
<protein>
    <submittedName>
        <fullName evidence="7">Aminotransferase class I/II-fold pyridoxal phosphate-dependent enzyme</fullName>
    </submittedName>
</protein>
<dbReference type="EMBL" id="SHAH01000010">
    <property type="protein sequence ID" value="RZO77894.1"/>
    <property type="molecule type" value="Genomic_DNA"/>
</dbReference>
<dbReference type="InterPro" id="IPR015421">
    <property type="entry name" value="PyrdxlP-dep_Trfase_major"/>
</dbReference>
<dbReference type="GO" id="GO:0030170">
    <property type="term" value="F:pyridoxal phosphate binding"/>
    <property type="evidence" value="ECO:0007669"/>
    <property type="project" value="InterPro"/>
</dbReference>
<accession>A0A520S635</accession>
<proteinExistence type="inferred from homology"/>
<dbReference type="InterPro" id="IPR004839">
    <property type="entry name" value="Aminotransferase_I/II_large"/>
</dbReference>
<dbReference type="InterPro" id="IPR015422">
    <property type="entry name" value="PyrdxlP-dep_Trfase_small"/>
</dbReference>
<feature type="domain" description="Aminotransferase class I/classII large" evidence="6">
    <location>
        <begin position="28"/>
        <end position="377"/>
    </location>
</feature>